<keyword evidence="6 11" id="KW-0547">Nucleotide-binding</keyword>
<protein>
    <recommendedName>
        <fullName evidence="3 11">Thymidylate kinase</fullName>
        <ecNumber evidence="2 11">2.7.4.9</ecNumber>
    </recommendedName>
    <alternativeName>
        <fullName evidence="9 11">dTMP kinase</fullName>
    </alternativeName>
</protein>
<evidence type="ECO:0000256" key="3">
    <source>
        <dbReference type="ARBA" id="ARBA00017144"/>
    </source>
</evidence>
<evidence type="ECO:0000259" key="12">
    <source>
        <dbReference type="Pfam" id="PF02223"/>
    </source>
</evidence>
<feature type="binding site" evidence="11">
    <location>
        <begin position="13"/>
        <end position="20"/>
    </location>
    <ligand>
        <name>ATP</name>
        <dbReference type="ChEBI" id="CHEBI:30616"/>
    </ligand>
</feature>
<evidence type="ECO:0000256" key="5">
    <source>
        <dbReference type="ARBA" id="ARBA00022727"/>
    </source>
</evidence>
<dbReference type="GO" id="GO:0004798">
    <property type="term" value="F:dTMP kinase activity"/>
    <property type="evidence" value="ECO:0007669"/>
    <property type="project" value="UniProtKB-EC"/>
</dbReference>
<evidence type="ECO:0000256" key="10">
    <source>
        <dbReference type="ARBA" id="ARBA00048743"/>
    </source>
</evidence>
<comment type="caution">
    <text evidence="13">The sequence shown here is derived from an EMBL/GenBank/DDBJ whole genome shotgun (WGS) entry which is preliminary data.</text>
</comment>
<comment type="similarity">
    <text evidence="1 11">Belongs to the thymidylate kinase family.</text>
</comment>
<dbReference type="EC" id="2.7.4.9" evidence="2 11"/>
<evidence type="ECO:0000256" key="9">
    <source>
        <dbReference type="ARBA" id="ARBA00029962"/>
    </source>
</evidence>
<dbReference type="CDD" id="cd01672">
    <property type="entry name" value="TMPK"/>
    <property type="match status" value="1"/>
</dbReference>
<name>A0ABW8PYZ6_9GAMM</name>
<keyword evidence="5 11" id="KW-0545">Nucleotide biosynthesis</keyword>
<evidence type="ECO:0000256" key="7">
    <source>
        <dbReference type="ARBA" id="ARBA00022777"/>
    </source>
</evidence>
<evidence type="ECO:0000256" key="11">
    <source>
        <dbReference type="HAMAP-Rule" id="MF_00165"/>
    </source>
</evidence>
<organism evidence="13 14">
    <name type="scientific">Marinospirillum alkalitolerans</name>
    <dbReference type="NCBI Taxonomy" id="3123374"/>
    <lineage>
        <taxon>Bacteria</taxon>
        <taxon>Pseudomonadati</taxon>
        <taxon>Pseudomonadota</taxon>
        <taxon>Gammaproteobacteria</taxon>
        <taxon>Oceanospirillales</taxon>
        <taxon>Oceanospirillaceae</taxon>
        <taxon>Marinospirillum</taxon>
    </lineage>
</organism>
<feature type="domain" description="Thymidylate kinase-like" evidence="12">
    <location>
        <begin position="11"/>
        <end position="201"/>
    </location>
</feature>
<evidence type="ECO:0000256" key="6">
    <source>
        <dbReference type="ARBA" id="ARBA00022741"/>
    </source>
</evidence>
<evidence type="ECO:0000313" key="14">
    <source>
        <dbReference type="Proteomes" id="UP001621714"/>
    </source>
</evidence>
<evidence type="ECO:0000256" key="4">
    <source>
        <dbReference type="ARBA" id="ARBA00022679"/>
    </source>
</evidence>
<dbReference type="Proteomes" id="UP001621714">
    <property type="component" value="Unassembled WGS sequence"/>
</dbReference>
<keyword evidence="7 11" id="KW-0418">Kinase</keyword>
<dbReference type="Pfam" id="PF02223">
    <property type="entry name" value="Thymidylate_kin"/>
    <property type="match status" value="1"/>
</dbReference>
<dbReference type="InterPro" id="IPR018094">
    <property type="entry name" value="Thymidylate_kinase"/>
</dbReference>
<dbReference type="PANTHER" id="PTHR10344:SF4">
    <property type="entry name" value="UMP-CMP KINASE 2, MITOCHONDRIAL"/>
    <property type="match status" value="1"/>
</dbReference>
<evidence type="ECO:0000256" key="1">
    <source>
        <dbReference type="ARBA" id="ARBA00009776"/>
    </source>
</evidence>
<gene>
    <name evidence="11 13" type="primary">tmk</name>
    <name evidence="13" type="ORF">V6U78_10700</name>
</gene>
<evidence type="ECO:0000256" key="8">
    <source>
        <dbReference type="ARBA" id="ARBA00022840"/>
    </source>
</evidence>
<accession>A0ABW8PYZ6</accession>
<dbReference type="InterPro" id="IPR027417">
    <property type="entry name" value="P-loop_NTPase"/>
</dbReference>
<dbReference type="Gene3D" id="3.40.50.300">
    <property type="entry name" value="P-loop containing nucleotide triphosphate hydrolases"/>
    <property type="match status" value="1"/>
</dbReference>
<proteinExistence type="inferred from homology"/>
<keyword evidence="14" id="KW-1185">Reference proteome</keyword>
<dbReference type="SUPFAM" id="SSF52540">
    <property type="entry name" value="P-loop containing nucleoside triphosphate hydrolases"/>
    <property type="match status" value="1"/>
</dbReference>
<dbReference type="PANTHER" id="PTHR10344">
    <property type="entry name" value="THYMIDYLATE KINASE"/>
    <property type="match status" value="1"/>
</dbReference>
<reference evidence="13 14" key="1">
    <citation type="submission" date="2024-02" db="EMBL/GenBank/DDBJ databases">
        <title>Marinospirillum sp. MEB 164 isolated from Lonar lake sediment.</title>
        <authorList>
            <person name="Joshi A."/>
            <person name="Thite S."/>
        </authorList>
    </citation>
    <scope>NUCLEOTIDE SEQUENCE [LARGE SCALE GENOMIC DNA]</scope>
    <source>
        <strain evidence="13 14">MEB164</strain>
    </source>
</reference>
<comment type="function">
    <text evidence="11">Phosphorylation of dTMP to form dTDP in both de novo and salvage pathways of dTTP synthesis.</text>
</comment>
<comment type="catalytic activity">
    <reaction evidence="10 11">
        <text>dTMP + ATP = dTDP + ADP</text>
        <dbReference type="Rhea" id="RHEA:13517"/>
        <dbReference type="ChEBI" id="CHEBI:30616"/>
        <dbReference type="ChEBI" id="CHEBI:58369"/>
        <dbReference type="ChEBI" id="CHEBI:63528"/>
        <dbReference type="ChEBI" id="CHEBI:456216"/>
        <dbReference type="EC" id="2.7.4.9"/>
    </reaction>
</comment>
<dbReference type="InterPro" id="IPR039430">
    <property type="entry name" value="Thymidylate_kin-like_dom"/>
</dbReference>
<sequence length="218" mass="24307">MTKRPGLFLTLEGGEGAGKTTNLRWITQRLDQASIPWVATREPGGTPLAEQMRGLLLQASPAEPLSAEAELLLMFAARAQHLQQVINPALAAGKWVVCDRFTDATFAYQGGGRGYPVADIAYLEQLVQKERRPDATFLLDLPLDHTAARLDQRGQQLDRFEQENQAFFTRVRQAYLARAEADPQRVHVIDAAQPLEQVQQQLAQPLDRLMAAWQAEAH</sequence>
<dbReference type="NCBIfam" id="TIGR00041">
    <property type="entry name" value="DTMP_kinase"/>
    <property type="match status" value="1"/>
</dbReference>
<dbReference type="HAMAP" id="MF_00165">
    <property type="entry name" value="Thymidylate_kinase"/>
    <property type="match status" value="1"/>
</dbReference>
<evidence type="ECO:0000313" key="13">
    <source>
        <dbReference type="EMBL" id="MFK7161506.1"/>
    </source>
</evidence>
<keyword evidence="4 11" id="KW-0808">Transferase</keyword>
<evidence type="ECO:0000256" key="2">
    <source>
        <dbReference type="ARBA" id="ARBA00012980"/>
    </source>
</evidence>
<dbReference type="RefSeq" id="WP_405340457.1">
    <property type="nucleotide sequence ID" value="NZ_JBANFI010000006.1"/>
</dbReference>
<dbReference type="EMBL" id="JBANFI010000006">
    <property type="protein sequence ID" value="MFK7161506.1"/>
    <property type="molecule type" value="Genomic_DNA"/>
</dbReference>
<keyword evidence="8 11" id="KW-0067">ATP-binding</keyword>